<keyword evidence="2" id="KW-1185">Reference proteome</keyword>
<reference evidence="2" key="2">
    <citation type="submission" date="2019-02" db="EMBL/GenBank/DDBJ databases">
        <title>Opniocepnalus argus Var Kimnra genome.</title>
        <authorList>
            <person name="Zhou C."/>
            <person name="Xiao S."/>
        </authorList>
    </citation>
    <scope>NUCLEOTIDE SEQUENCE [LARGE SCALE GENOMIC DNA]</scope>
</reference>
<proteinExistence type="predicted"/>
<name>A0A6G1PPT9_CHAAH</name>
<evidence type="ECO:0000313" key="1">
    <source>
        <dbReference type="EMBL" id="KAF3692320.1"/>
    </source>
</evidence>
<dbReference type="AlphaFoldDB" id="A0A6G1PPT9"/>
<sequence>MVLRGLFGTSTGTHCNCVVFGEPLTAPVLLSSSRLGKVRQPLSLLNPPHYLLIKSTIHRAKHDNGGKVGRLHSLSQEEEVPWCTFTCVWCLAGAVATTRCTAGDETASMQDLKAMRLTCCVSCYCDSVE</sequence>
<protein>
    <submittedName>
        <fullName evidence="1">Uncharacterized protein</fullName>
    </submittedName>
</protein>
<organism evidence="1 2">
    <name type="scientific">Channa argus</name>
    <name type="common">Northern snakehead</name>
    <name type="synonym">Ophicephalus argus</name>
    <dbReference type="NCBI Taxonomy" id="215402"/>
    <lineage>
        <taxon>Eukaryota</taxon>
        <taxon>Metazoa</taxon>
        <taxon>Chordata</taxon>
        <taxon>Craniata</taxon>
        <taxon>Vertebrata</taxon>
        <taxon>Euteleostomi</taxon>
        <taxon>Actinopterygii</taxon>
        <taxon>Neopterygii</taxon>
        <taxon>Teleostei</taxon>
        <taxon>Neoteleostei</taxon>
        <taxon>Acanthomorphata</taxon>
        <taxon>Anabantaria</taxon>
        <taxon>Anabantiformes</taxon>
        <taxon>Channoidei</taxon>
        <taxon>Channidae</taxon>
        <taxon>Channa</taxon>
    </lineage>
</organism>
<dbReference type="EMBL" id="CM015718">
    <property type="protein sequence ID" value="KAF3692320.1"/>
    <property type="molecule type" value="Genomic_DNA"/>
</dbReference>
<accession>A0A6G1PPT9</accession>
<dbReference type="Proteomes" id="UP000503349">
    <property type="component" value="Chromosome 7"/>
</dbReference>
<evidence type="ECO:0000313" key="2">
    <source>
        <dbReference type="Proteomes" id="UP000503349"/>
    </source>
</evidence>
<reference evidence="1 2" key="1">
    <citation type="submission" date="2019-02" db="EMBL/GenBank/DDBJ databases">
        <title>Opniocepnalus argus genome.</title>
        <authorList>
            <person name="Zhou C."/>
            <person name="Xiao S."/>
        </authorList>
    </citation>
    <scope>NUCLEOTIDE SEQUENCE [LARGE SCALE GENOMIC DNA]</scope>
    <source>
        <strain evidence="1">OARG1902GOOAL</strain>
        <tissue evidence="1">Muscle</tissue>
    </source>
</reference>
<gene>
    <name evidence="1" type="ORF">EXN66_Car007996</name>
</gene>